<dbReference type="RefSeq" id="WP_133207020.1">
    <property type="nucleotide sequence ID" value="NZ_SMRU01000058.1"/>
</dbReference>
<accession>A0A4R5K6P4</accession>
<sequence length="141" mass="14908">MGNVGHAYDPSKVLSIGMVAGGRNQDNAPWIEAVRALARAVIANREGIESHIKLNVEFHVPGHILVPDFEGVRTGVFRKADSLLTVQAALPAVVPEDPVGFLLGCVLAAVDEAESWAAAQRMDCDMTALRDLVAKLGVAGI</sequence>
<name>A0A4R5K6P4_9MICC</name>
<dbReference type="EMBL" id="SMRU01000058">
    <property type="protein sequence ID" value="TDF86896.1"/>
    <property type="molecule type" value="Genomic_DNA"/>
</dbReference>
<dbReference type="AlphaFoldDB" id="A0A4R5K6P4"/>
<reference evidence="1 2" key="1">
    <citation type="submission" date="2019-03" db="EMBL/GenBank/DDBJ databases">
        <title>Whole genome sequence of Arthrobacter sp JH1-1.</title>
        <authorList>
            <person name="Trinh H.N."/>
        </authorList>
    </citation>
    <scope>NUCLEOTIDE SEQUENCE [LARGE SCALE GENOMIC DNA]</scope>
    <source>
        <strain evidence="1 2">JH1-1</strain>
    </source>
</reference>
<organism evidence="1 2">
    <name type="scientific">Arthrobacter terricola</name>
    <dbReference type="NCBI Taxonomy" id="2547396"/>
    <lineage>
        <taxon>Bacteria</taxon>
        <taxon>Bacillati</taxon>
        <taxon>Actinomycetota</taxon>
        <taxon>Actinomycetes</taxon>
        <taxon>Micrococcales</taxon>
        <taxon>Micrococcaceae</taxon>
        <taxon>Arthrobacter</taxon>
    </lineage>
</organism>
<keyword evidence="2" id="KW-1185">Reference proteome</keyword>
<dbReference type="Proteomes" id="UP000295511">
    <property type="component" value="Unassembled WGS sequence"/>
</dbReference>
<gene>
    <name evidence="1" type="ORF">E1809_25415</name>
</gene>
<dbReference type="OrthoDB" id="6088159at2"/>
<protein>
    <submittedName>
        <fullName evidence="1">Uncharacterized protein</fullName>
    </submittedName>
</protein>
<proteinExistence type="predicted"/>
<comment type="caution">
    <text evidence="1">The sequence shown here is derived from an EMBL/GenBank/DDBJ whole genome shotgun (WGS) entry which is preliminary data.</text>
</comment>
<evidence type="ECO:0000313" key="2">
    <source>
        <dbReference type="Proteomes" id="UP000295511"/>
    </source>
</evidence>
<evidence type="ECO:0000313" key="1">
    <source>
        <dbReference type="EMBL" id="TDF86896.1"/>
    </source>
</evidence>